<dbReference type="PATRIC" id="fig|796944.3.peg.1635"/>
<evidence type="ECO:0000313" key="1">
    <source>
        <dbReference type="EMBL" id="EHL11572.1"/>
    </source>
</evidence>
<gene>
    <name evidence="1" type="ORF">HMPREF9624_00905</name>
</gene>
<comment type="caution">
    <text evidence="1">The sequence shown here is derived from an EMBL/GenBank/DDBJ whole genome shotgun (WGS) entry which is preliminary data.</text>
</comment>
<dbReference type="HOGENOM" id="CLU_064292_0_0_9"/>
<protein>
    <recommendedName>
        <fullName evidence="3">Leucine-rich repeat domain-containing protein</fullName>
    </recommendedName>
</protein>
<accession>G9WVH1</accession>
<dbReference type="AlphaFoldDB" id="G9WVH1"/>
<dbReference type="EMBL" id="AFZD01000017">
    <property type="protein sequence ID" value="EHL11572.1"/>
    <property type="molecule type" value="Genomic_DNA"/>
</dbReference>
<keyword evidence="2" id="KW-1185">Reference proteome</keyword>
<dbReference type="InterPro" id="IPR032675">
    <property type="entry name" value="LRR_dom_sf"/>
</dbReference>
<proteinExistence type="predicted"/>
<evidence type="ECO:0000313" key="2">
    <source>
        <dbReference type="Proteomes" id="UP000003527"/>
    </source>
</evidence>
<evidence type="ECO:0008006" key="3">
    <source>
        <dbReference type="Google" id="ProtNLM"/>
    </source>
</evidence>
<dbReference type="Proteomes" id="UP000003527">
    <property type="component" value="Unassembled WGS sequence"/>
</dbReference>
<dbReference type="Pfam" id="PF13306">
    <property type="entry name" value="LRR_5"/>
    <property type="match status" value="1"/>
</dbReference>
<organism evidence="1 2">
    <name type="scientific">Oribacterium asaccharolyticum ACB7</name>
    <dbReference type="NCBI Taxonomy" id="796944"/>
    <lineage>
        <taxon>Bacteria</taxon>
        <taxon>Bacillati</taxon>
        <taxon>Bacillota</taxon>
        <taxon>Clostridia</taxon>
        <taxon>Lachnospirales</taxon>
        <taxon>Lachnospiraceae</taxon>
        <taxon>Oribacterium</taxon>
    </lineage>
</organism>
<sequence>MAFLVEEKELQGRKGFVITGYEGNARVLRIPEYLENASGEKLPVVEIAAHAFDGRGDLERVELPKSIRTLRAFSFFNCKNLREFLLWDSVEDYYDGSLRQCLCLSHIFVYFEKDGNFQIVRDILGDSDRRLQFHLYLNGEEELSLLFPGYVDRVREDTMARQIHDTIDGCGYSYRQTVGRARIDLRLYDKLFERVIHDAKGAAVYIALGRLRYPLELLDKAKEDYLHFLREEDSFALRLLLLDCETEWVEFYMSLRLFSEAGVKTALELLAQYGNAELTARFLDYQERYLKKEREKVFFDPDSL</sequence>
<dbReference type="Gene3D" id="3.80.10.10">
    <property type="entry name" value="Ribonuclease Inhibitor"/>
    <property type="match status" value="1"/>
</dbReference>
<name>G9WVH1_9FIRM</name>
<dbReference type="RefSeq" id="WP_009536732.1">
    <property type="nucleotide sequence ID" value="NZ_JH414504.1"/>
</dbReference>
<dbReference type="InterPro" id="IPR026906">
    <property type="entry name" value="LRR_5"/>
</dbReference>
<reference evidence="1 2" key="1">
    <citation type="submission" date="2011-08" db="EMBL/GenBank/DDBJ databases">
        <title>The Genome Sequence of Oribacterium sp. ACB7.</title>
        <authorList>
            <consortium name="The Broad Institute Genome Sequencing Platform"/>
            <person name="Earl A."/>
            <person name="Ward D."/>
            <person name="Feldgarden M."/>
            <person name="Gevers D."/>
            <person name="Sizova M."/>
            <person name="Hazen A."/>
            <person name="Epstein S."/>
            <person name="Young S.K."/>
            <person name="Zeng Q."/>
            <person name="Gargeya S."/>
            <person name="Fitzgerald M."/>
            <person name="Haas B."/>
            <person name="Abouelleil A."/>
            <person name="Alvarado L."/>
            <person name="Arachchi H.M."/>
            <person name="Berlin A."/>
            <person name="Brown A."/>
            <person name="Chapman S.B."/>
            <person name="Chen Z."/>
            <person name="Dunbar C."/>
            <person name="Freedman E."/>
            <person name="Gearin G."/>
            <person name="Gellesch M."/>
            <person name="Goldberg J."/>
            <person name="Griggs A."/>
            <person name="Gujja S."/>
            <person name="Heiman D."/>
            <person name="Howarth C."/>
            <person name="Larson L."/>
            <person name="Lui A."/>
            <person name="MacDonald P.J.P."/>
            <person name="Montmayeur A."/>
            <person name="Murphy C."/>
            <person name="Neiman D."/>
            <person name="Pearson M."/>
            <person name="Priest M."/>
            <person name="Roberts A."/>
            <person name="Saif S."/>
            <person name="Shea T."/>
            <person name="Shenoy N."/>
            <person name="Sisk P."/>
            <person name="Stolte C."/>
            <person name="Sykes S."/>
            <person name="Wortman J."/>
            <person name="Nusbaum C."/>
            <person name="Birren B."/>
        </authorList>
    </citation>
    <scope>NUCLEOTIDE SEQUENCE [LARGE SCALE GENOMIC DNA]</scope>
    <source>
        <strain evidence="1 2">ACB7</strain>
    </source>
</reference>